<evidence type="ECO:0000256" key="1">
    <source>
        <dbReference type="ARBA" id="ARBA00023015"/>
    </source>
</evidence>
<dbReference type="SMART" id="SM00344">
    <property type="entry name" value="HTH_ASNC"/>
    <property type="match status" value="1"/>
</dbReference>
<dbReference type="SUPFAM" id="SSF46785">
    <property type="entry name" value="Winged helix' DNA-binding domain"/>
    <property type="match status" value="1"/>
</dbReference>
<gene>
    <name evidence="5" type="ORF">JHW45_15850</name>
</gene>
<dbReference type="Pfam" id="PF13412">
    <property type="entry name" value="HTH_24"/>
    <property type="match status" value="1"/>
</dbReference>
<protein>
    <submittedName>
        <fullName evidence="5">Lrp/AsnC family transcriptional regulator</fullName>
    </submittedName>
</protein>
<dbReference type="RefSeq" id="WP_272858564.1">
    <property type="nucleotide sequence ID" value="NZ_CP067134.1"/>
</dbReference>
<organism evidence="5 6">
    <name type="scientific">Paracoccus stylophorae</name>
    <dbReference type="NCBI Taxonomy" id="659350"/>
    <lineage>
        <taxon>Bacteria</taxon>
        <taxon>Pseudomonadati</taxon>
        <taxon>Pseudomonadota</taxon>
        <taxon>Alphaproteobacteria</taxon>
        <taxon>Rhodobacterales</taxon>
        <taxon>Paracoccaceae</taxon>
        <taxon>Paracoccus</taxon>
    </lineage>
</organism>
<dbReference type="EMBL" id="CP067134">
    <property type="protein sequence ID" value="WCR10509.1"/>
    <property type="molecule type" value="Genomic_DNA"/>
</dbReference>
<evidence type="ECO:0000259" key="4">
    <source>
        <dbReference type="PROSITE" id="PS50956"/>
    </source>
</evidence>
<evidence type="ECO:0000256" key="2">
    <source>
        <dbReference type="ARBA" id="ARBA00023125"/>
    </source>
</evidence>
<dbReference type="Proteomes" id="UP001218412">
    <property type="component" value="Chromosome"/>
</dbReference>
<reference evidence="5 6" key="1">
    <citation type="submission" date="2021-01" db="EMBL/GenBank/DDBJ databases">
        <title>Biogeographic distribution of Paracoccus.</title>
        <authorList>
            <person name="Hollensteiner J."/>
            <person name="Leineberger J."/>
            <person name="Brinkhoff T."/>
            <person name="Daniel R."/>
        </authorList>
    </citation>
    <scope>NUCLEOTIDE SEQUENCE [LARGE SCALE GENOMIC DNA]</scope>
    <source>
        <strain evidence="5 6">LMG25392</strain>
    </source>
</reference>
<dbReference type="PROSITE" id="PS00519">
    <property type="entry name" value="HTH_ASNC_1"/>
    <property type="match status" value="1"/>
</dbReference>
<feature type="domain" description="HTH asnC-type" evidence="4">
    <location>
        <begin position="1"/>
        <end position="65"/>
    </location>
</feature>
<dbReference type="Gene3D" id="1.10.10.10">
    <property type="entry name" value="Winged helix-like DNA-binding domain superfamily/Winged helix DNA-binding domain"/>
    <property type="match status" value="1"/>
</dbReference>
<dbReference type="InterPro" id="IPR019888">
    <property type="entry name" value="Tscrpt_reg_AsnC-like"/>
</dbReference>
<dbReference type="Gene3D" id="3.30.70.920">
    <property type="match status" value="1"/>
</dbReference>
<dbReference type="InterPro" id="IPR036390">
    <property type="entry name" value="WH_DNA-bd_sf"/>
</dbReference>
<dbReference type="InterPro" id="IPR036388">
    <property type="entry name" value="WH-like_DNA-bd_sf"/>
</dbReference>
<dbReference type="InterPro" id="IPR019885">
    <property type="entry name" value="Tscrpt_reg_HTH_AsnC-type_CS"/>
</dbReference>
<evidence type="ECO:0000313" key="5">
    <source>
        <dbReference type="EMBL" id="WCR10509.1"/>
    </source>
</evidence>
<evidence type="ECO:0000256" key="3">
    <source>
        <dbReference type="ARBA" id="ARBA00023163"/>
    </source>
</evidence>
<dbReference type="PRINTS" id="PR00033">
    <property type="entry name" value="HTHASNC"/>
</dbReference>
<dbReference type="InterPro" id="IPR011008">
    <property type="entry name" value="Dimeric_a/b-barrel"/>
</dbReference>
<dbReference type="InterPro" id="IPR019887">
    <property type="entry name" value="Tscrpt_reg_AsnC/Lrp_C"/>
</dbReference>
<name>A0ABY7SUG4_9RHOB</name>
<keyword evidence="2" id="KW-0238">DNA-binding</keyword>
<dbReference type="CDD" id="cd00090">
    <property type="entry name" value="HTH_ARSR"/>
    <property type="match status" value="1"/>
</dbReference>
<proteinExistence type="predicted"/>
<sequence length="147" mass="16737">MPDNDEIDRRIVAALRRDSRISNADLAAQVGLSPSSCWRRTRALEERGAIRRYTIDLDDAAIGLTFKAIVHVQMTRHDQGLVKEFIRMIGTKDEVRACYATTGTSDYHLHVVCRDLDAYNRFLEDFLFRIPAVASAQTNLVLRTIKD</sequence>
<keyword evidence="6" id="KW-1185">Reference proteome</keyword>
<accession>A0ABY7SUG4</accession>
<dbReference type="PANTHER" id="PTHR30154">
    <property type="entry name" value="LEUCINE-RESPONSIVE REGULATORY PROTEIN"/>
    <property type="match status" value="1"/>
</dbReference>
<keyword evidence="3" id="KW-0804">Transcription</keyword>
<dbReference type="PROSITE" id="PS50956">
    <property type="entry name" value="HTH_ASNC_2"/>
    <property type="match status" value="1"/>
</dbReference>
<dbReference type="Pfam" id="PF01037">
    <property type="entry name" value="AsnC_trans_reg"/>
    <property type="match status" value="1"/>
</dbReference>
<dbReference type="InterPro" id="IPR011991">
    <property type="entry name" value="ArsR-like_HTH"/>
</dbReference>
<dbReference type="InterPro" id="IPR000485">
    <property type="entry name" value="AsnC-type_HTH_dom"/>
</dbReference>
<evidence type="ECO:0000313" key="6">
    <source>
        <dbReference type="Proteomes" id="UP001218412"/>
    </source>
</evidence>
<dbReference type="SUPFAM" id="SSF54909">
    <property type="entry name" value="Dimeric alpha+beta barrel"/>
    <property type="match status" value="1"/>
</dbReference>
<keyword evidence="1" id="KW-0805">Transcription regulation</keyword>
<dbReference type="PANTHER" id="PTHR30154:SF34">
    <property type="entry name" value="TRANSCRIPTIONAL REGULATOR AZLB"/>
    <property type="match status" value="1"/>
</dbReference>